<dbReference type="RefSeq" id="WP_398165827.1">
    <property type="nucleotide sequence ID" value="NZ_CP108188.1"/>
</dbReference>
<gene>
    <name evidence="2" type="ORF">OG814_38630</name>
</gene>
<keyword evidence="3" id="KW-1185">Reference proteome</keyword>
<accession>A0ABZ1LMX5</accession>
<protein>
    <submittedName>
        <fullName evidence="2">Uncharacterized protein</fullName>
    </submittedName>
</protein>
<sequence>MREPRPPKRSDAPIPHDREDQQATAGEDPLAVPVPGNGLDDSDGSRRTDGTRRRTEDGGARRGPRDADDTGRRDADLPDTDEAGSGPEGGPRHGPIHPEHPVPDEPTG</sequence>
<evidence type="ECO:0000313" key="2">
    <source>
        <dbReference type="EMBL" id="WTR74781.1"/>
    </source>
</evidence>
<evidence type="ECO:0000313" key="3">
    <source>
        <dbReference type="Proteomes" id="UP001622594"/>
    </source>
</evidence>
<organism evidence="2 3">
    <name type="scientific">Streptomyces zaomyceticus</name>
    <dbReference type="NCBI Taxonomy" id="68286"/>
    <lineage>
        <taxon>Bacteria</taxon>
        <taxon>Bacillati</taxon>
        <taxon>Actinomycetota</taxon>
        <taxon>Actinomycetes</taxon>
        <taxon>Kitasatosporales</taxon>
        <taxon>Streptomycetaceae</taxon>
        <taxon>Streptomyces</taxon>
    </lineage>
</organism>
<evidence type="ECO:0000256" key="1">
    <source>
        <dbReference type="SAM" id="MobiDB-lite"/>
    </source>
</evidence>
<dbReference type="Proteomes" id="UP001622594">
    <property type="component" value="Chromosome"/>
</dbReference>
<dbReference type="EMBL" id="CP108188">
    <property type="protein sequence ID" value="WTR74781.1"/>
    <property type="molecule type" value="Genomic_DNA"/>
</dbReference>
<feature type="compositionally biased region" description="Basic and acidic residues" evidence="1">
    <location>
        <begin position="43"/>
        <end position="76"/>
    </location>
</feature>
<proteinExistence type="predicted"/>
<feature type="compositionally biased region" description="Basic and acidic residues" evidence="1">
    <location>
        <begin position="96"/>
        <end position="108"/>
    </location>
</feature>
<feature type="compositionally biased region" description="Basic and acidic residues" evidence="1">
    <location>
        <begin position="1"/>
        <end position="21"/>
    </location>
</feature>
<name>A0ABZ1LMX5_9ACTN</name>
<feature type="region of interest" description="Disordered" evidence="1">
    <location>
        <begin position="1"/>
        <end position="108"/>
    </location>
</feature>
<reference evidence="2 3" key="1">
    <citation type="submission" date="2022-10" db="EMBL/GenBank/DDBJ databases">
        <title>The complete genomes of actinobacterial strains from the NBC collection.</title>
        <authorList>
            <person name="Joergensen T.S."/>
            <person name="Alvarez Arevalo M."/>
            <person name="Sterndorff E.B."/>
            <person name="Faurdal D."/>
            <person name="Vuksanovic O."/>
            <person name="Mourched A.-S."/>
            <person name="Charusanti P."/>
            <person name="Shaw S."/>
            <person name="Blin K."/>
            <person name="Weber T."/>
        </authorList>
    </citation>
    <scope>NUCLEOTIDE SEQUENCE [LARGE SCALE GENOMIC DNA]</scope>
    <source>
        <strain evidence="2 3">NBC_00123</strain>
    </source>
</reference>